<dbReference type="PANTHER" id="PTHR44757">
    <property type="entry name" value="DIGUANYLATE CYCLASE DGCP"/>
    <property type="match status" value="1"/>
</dbReference>
<keyword evidence="1" id="KW-0472">Membrane</keyword>
<dbReference type="InterPro" id="IPR001638">
    <property type="entry name" value="Solute-binding_3/MltF_N"/>
</dbReference>
<dbReference type="NCBIfam" id="TIGR00229">
    <property type="entry name" value="sensory_box"/>
    <property type="match status" value="1"/>
</dbReference>
<dbReference type="InterPro" id="IPR052155">
    <property type="entry name" value="Biofilm_reg_signaling"/>
</dbReference>
<evidence type="ECO:0000259" key="3">
    <source>
        <dbReference type="PROSITE" id="PS50112"/>
    </source>
</evidence>
<feature type="chain" id="PRO_5046267796" evidence="2">
    <location>
        <begin position="20"/>
        <end position="578"/>
    </location>
</feature>
<dbReference type="SUPFAM" id="SSF53850">
    <property type="entry name" value="Periplasmic binding protein-like II"/>
    <property type="match status" value="1"/>
</dbReference>
<dbReference type="InterPro" id="IPR000160">
    <property type="entry name" value="GGDEF_dom"/>
</dbReference>
<dbReference type="Pfam" id="PF00990">
    <property type="entry name" value="GGDEF"/>
    <property type="match status" value="1"/>
</dbReference>
<feature type="domain" description="GGDEF" evidence="4">
    <location>
        <begin position="453"/>
        <end position="578"/>
    </location>
</feature>
<dbReference type="Gene3D" id="3.30.70.270">
    <property type="match status" value="1"/>
</dbReference>
<dbReference type="SUPFAM" id="SSF55785">
    <property type="entry name" value="PYP-like sensor domain (PAS domain)"/>
    <property type="match status" value="1"/>
</dbReference>
<keyword evidence="1" id="KW-1133">Transmembrane helix</keyword>
<dbReference type="InterPro" id="IPR035965">
    <property type="entry name" value="PAS-like_dom_sf"/>
</dbReference>
<dbReference type="PROSITE" id="PS50887">
    <property type="entry name" value="GGDEF"/>
    <property type="match status" value="1"/>
</dbReference>
<dbReference type="PROSITE" id="PS50112">
    <property type="entry name" value="PAS"/>
    <property type="match status" value="1"/>
</dbReference>
<dbReference type="InterPro" id="IPR029787">
    <property type="entry name" value="Nucleotide_cyclase"/>
</dbReference>
<gene>
    <name evidence="5" type="ORF">JWV37_00165</name>
</gene>
<evidence type="ECO:0000313" key="5">
    <source>
        <dbReference type="EMBL" id="MBN2963180.1"/>
    </source>
</evidence>
<dbReference type="InterPro" id="IPR043128">
    <property type="entry name" value="Rev_trsase/Diguanyl_cyclase"/>
</dbReference>
<dbReference type="InterPro" id="IPR013655">
    <property type="entry name" value="PAS_fold_3"/>
</dbReference>
<dbReference type="SMART" id="SM00091">
    <property type="entry name" value="PAS"/>
    <property type="match status" value="1"/>
</dbReference>
<organism evidence="5 6">
    <name type="scientific">Sulfurospirillum tamanense</name>
    <dbReference type="NCBI Taxonomy" id="2813362"/>
    <lineage>
        <taxon>Bacteria</taxon>
        <taxon>Pseudomonadati</taxon>
        <taxon>Campylobacterota</taxon>
        <taxon>Epsilonproteobacteria</taxon>
        <taxon>Campylobacterales</taxon>
        <taxon>Sulfurospirillaceae</taxon>
        <taxon>Sulfurospirillum</taxon>
    </lineage>
</organism>
<dbReference type="CDD" id="cd13708">
    <property type="entry name" value="PBP2_BvgS_like_1"/>
    <property type="match status" value="1"/>
</dbReference>
<dbReference type="SMART" id="SM00267">
    <property type="entry name" value="GGDEF"/>
    <property type="match status" value="1"/>
</dbReference>
<dbReference type="PANTHER" id="PTHR44757:SF2">
    <property type="entry name" value="BIOFILM ARCHITECTURE MAINTENANCE PROTEIN MBAA"/>
    <property type="match status" value="1"/>
</dbReference>
<dbReference type="InterPro" id="IPR000014">
    <property type="entry name" value="PAS"/>
</dbReference>
<dbReference type="Pfam" id="PF08447">
    <property type="entry name" value="PAS_3"/>
    <property type="match status" value="1"/>
</dbReference>
<reference evidence="5" key="2">
    <citation type="submission" date="2021-02" db="EMBL/GenBank/DDBJ databases">
        <authorList>
            <person name="Merkel A.Y."/>
        </authorList>
    </citation>
    <scope>NUCLEOTIDE SEQUENCE</scope>
    <source>
        <strain evidence="5">T05b</strain>
    </source>
</reference>
<keyword evidence="2" id="KW-0732">Signal</keyword>
<dbReference type="Gene3D" id="3.30.450.20">
    <property type="entry name" value="PAS domain"/>
    <property type="match status" value="1"/>
</dbReference>
<evidence type="ECO:0000259" key="4">
    <source>
        <dbReference type="PROSITE" id="PS50887"/>
    </source>
</evidence>
<name>A0ABS2WNV4_9BACT</name>
<dbReference type="CDD" id="cd01949">
    <property type="entry name" value="GGDEF"/>
    <property type="match status" value="1"/>
</dbReference>
<accession>A0ABS2WNV4</accession>
<keyword evidence="1" id="KW-0812">Transmembrane</keyword>
<feature type="transmembrane region" description="Helical" evidence="1">
    <location>
        <begin position="252"/>
        <end position="273"/>
    </location>
</feature>
<dbReference type="CDD" id="cd00130">
    <property type="entry name" value="PAS"/>
    <property type="match status" value="1"/>
</dbReference>
<dbReference type="Pfam" id="PF00497">
    <property type="entry name" value="SBP_bac_3"/>
    <property type="match status" value="1"/>
</dbReference>
<feature type="domain" description="PAS" evidence="3">
    <location>
        <begin position="313"/>
        <end position="367"/>
    </location>
</feature>
<dbReference type="RefSeq" id="WP_205457622.1">
    <property type="nucleotide sequence ID" value="NZ_JAFHKK010000001.1"/>
</dbReference>
<dbReference type="Proteomes" id="UP000703590">
    <property type="component" value="Unassembled WGS sequence"/>
</dbReference>
<feature type="signal peptide" evidence="2">
    <location>
        <begin position="1"/>
        <end position="19"/>
    </location>
</feature>
<dbReference type="NCBIfam" id="TIGR00254">
    <property type="entry name" value="GGDEF"/>
    <property type="match status" value="1"/>
</dbReference>
<dbReference type="Gene3D" id="3.40.190.10">
    <property type="entry name" value="Periplasmic binding protein-like II"/>
    <property type="match status" value="2"/>
</dbReference>
<dbReference type="SUPFAM" id="SSF55073">
    <property type="entry name" value="Nucleotide cyclase"/>
    <property type="match status" value="1"/>
</dbReference>
<evidence type="ECO:0000256" key="2">
    <source>
        <dbReference type="SAM" id="SignalP"/>
    </source>
</evidence>
<dbReference type="SMART" id="SM00062">
    <property type="entry name" value="PBPb"/>
    <property type="match status" value="1"/>
</dbReference>
<protein>
    <submittedName>
        <fullName evidence="5">Diguanylate cyclase</fullName>
    </submittedName>
</protein>
<comment type="caution">
    <text evidence="5">The sequence shown here is derived from an EMBL/GenBank/DDBJ whole genome shotgun (WGS) entry which is preliminary data.</text>
</comment>
<keyword evidence="6" id="KW-1185">Reference proteome</keyword>
<evidence type="ECO:0000313" key="6">
    <source>
        <dbReference type="Proteomes" id="UP000703590"/>
    </source>
</evidence>
<proteinExistence type="predicted"/>
<dbReference type="EMBL" id="JAFHKK010000001">
    <property type="protein sequence ID" value="MBN2963180.1"/>
    <property type="molecule type" value="Genomic_DNA"/>
</dbReference>
<sequence>MKKAWLALFLTLFSNTLYAKEPLRVCVDPDWTPYETLSSGGEFVGIGADLFALVAKRAGVVYTIVPTKDWEESIAFSKEGKCDALAFLNQTPAREEWLVFTEPYFTDPNVIITRESHEYISNLSEFWDLRIALPSGTSIEERVRQDFPHLVIIPATSEKEAFALVASGEADMTLRSLMLAVYTIKKEGWFNLKVAGEVPQYTNQFRIGLRKDHAALKETLNQGISTLKPQEVREIANKHVAIIVEGKPDYGLVFRVLVGFGVVFGFGLLWLGVQRRTNARLAQQLEEQRKIEAALRESQEGYRVLIEGAREGVVVTQSEKVMYCNPSFLELVGYTKEEVENMSIHTYLHPEDKGRAAQNHHRRIAGEEVEQRYPVRFITKQQETIWVEISGARIMWKGEPAALNFLVDITERVKKEAFMRHMAQYDQLTGLPNRWLLDERLDDTLRLSRRTGDSFGVIFVDLNRFKPINDTYGHEVGDALLVAVAKRIKALLRESDTVARVGGDEYVVLLPLAARPEDALLVAQKIEKAIEKPFVLSGHSLKISCSAGVAFYPLHGKTRMELYRHADRAMYDQKHSRN</sequence>
<reference evidence="5" key="1">
    <citation type="submission" date="2021-02" db="EMBL/GenBank/DDBJ databases">
        <title>Sulfurospirillum tamanensis sp. nov.</title>
        <authorList>
            <person name="Frolova A."/>
            <person name="Merkel A."/>
            <person name="Slobodkin A."/>
        </authorList>
    </citation>
    <scope>NUCLEOTIDE SEQUENCE</scope>
    <source>
        <strain evidence="5">T05b</strain>
    </source>
</reference>
<evidence type="ECO:0000256" key="1">
    <source>
        <dbReference type="SAM" id="Phobius"/>
    </source>
</evidence>